<comment type="caution">
    <text evidence="2">The sequence shown here is derived from an EMBL/GenBank/DDBJ whole genome shotgun (WGS) entry which is preliminary data.</text>
</comment>
<evidence type="ECO:0000313" key="3">
    <source>
        <dbReference type="Proteomes" id="UP000325008"/>
    </source>
</evidence>
<evidence type="ECO:0000313" key="2">
    <source>
        <dbReference type="EMBL" id="SPO44326.1"/>
    </source>
</evidence>
<gene>
    <name evidence="2" type="ORF">PSANT_02011</name>
</gene>
<dbReference type="AlphaFoldDB" id="A0A5C3FJJ8"/>
<name>A0A5C3FJJ8_PSEA2</name>
<evidence type="ECO:0000256" key="1">
    <source>
        <dbReference type="SAM" id="MobiDB-lite"/>
    </source>
</evidence>
<proteinExistence type="predicted"/>
<keyword evidence="3" id="KW-1185">Reference proteome</keyword>
<dbReference type="EMBL" id="OOIQ01000003">
    <property type="protein sequence ID" value="SPO44326.1"/>
    <property type="molecule type" value="Genomic_DNA"/>
</dbReference>
<sequence length="153" mass="16961">MRTADDLDLSQLCRHAGADDVLVSDAAEVVPENQASGPAKALQSVSEVDDGGVTFAPGLPRHRWPRRGDRPRSSSAYDLTVPLDILEIAASGEKTTPFNMIIRINVIRKNRRCGNTNTRTIYVDIRTRSNTEMIVAKEKKLYLEIEDARNSNP</sequence>
<organism evidence="2 3">
    <name type="scientific">Pseudozyma antarctica</name>
    <name type="common">Yeast</name>
    <name type="synonym">Candida antarctica</name>
    <dbReference type="NCBI Taxonomy" id="84753"/>
    <lineage>
        <taxon>Eukaryota</taxon>
        <taxon>Fungi</taxon>
        <taxon>Dikarya</taxon>
        <taxon>Basidiomycota</taxon>
        <taxon>Ustilaginomycotina</taxon>
        <taxon>Ustilaginomycetes</taxon>
        <taxon>Ustilaginales</taxon>
        <taxon>Ustilaginaceae</taxon>
        <taxon>Moesziomyces</taxon>
    </lineage>
</organism>
<feature type="region of interest" description="Disordered" evidence="1">
    <location>
        <begin position="56"/>
        <end position="75"/>
    </location>
</feature>
<protein>
    <submittedName>
        <fullName evidence="2">Uncharacterized protein</fullName>
    </submittedName>
</protein>
<reference evidence="2" key="1">
    <citation type="submission" date="2018-03" db="EMBL/GenBank/DDBJ databases">
        <authorList>
            <person name="Guldener U."/>
        </authorList>
    </citation>
    <scope>NUCLEOTIDE SEQUENCE [LARGE SCALE GENOMIC DNA]</scope>
    <source>
        <strain evidence="2">ATCC34888</strain>
    </source>
</reference>
<accession>A0A5C3FJJ8</accession>
<dbReference type="Proteomes" id="UP000325008">
    <property type="component" value="Unassembled WGS sequence"/>
</dbReference>